<gene>
    <name evidence="9" type="primary">rplE</name>
    <name evidence="9" type="ORF">IAC75_02500</name>
</gene>
<dbReference type="SUPFAM" id="SSF55282">
    <property type="entry name" value="RL5-like"/>
    <property type="match status" value="1"/>
</dbReference>
<dbReference type="InterPro" id="IPR020929">
    <property type="entry name" value="Ribosomal_uL5_CS"/>
</dbReference>
<evidence type="ECO:0000259" key="7">
    <source>
        <dbReference type="Pfam" id="PF00281"/>
    </source>
</evidence>
<dbReference type="AlphaFoldDB" id="A0A9D1NIZ4"/>
<accession>A0A9D1NIZ4</accession>
<comment type="similarity">
    <text evidence="1 6">Belongs to the universal ribosomal protein uL5 family.</text>
</comment>
<dbReference type="InterPro" id="IPR022803">
    <property type="entry name" value="Ribosomal_uL5_dom_sf"/>
</dbReference>
<feature type="non-terminal residue" evidence="9">
    <location>
        <position position="169"/>
    </location>
</feature>
<dbReference type="Pfam" id="PF00673">
    <property type="entry name" value="Ribosomal_L5_C"/>
    <property type="match status" value="1"/>
</dbReference>
<dbReference type="Proteomes" id="UP000886812">
    <property type="component" value="Unassembled WGS sequence"/>
</dbReference>
<dbReference type="PROSITE" id="PS00358">
    <property type="entry name" value="RIBOSOMAL_L5"/>
    <property type="match status" value="1"/>
</dbReference>
<dbReference type="GO" id="GO:0006412">
    <property type="term" value="P:translation"/>
    <property type="evidence" value="ECO:0007669"/>
    <property type="project" value="InterPro"/>
</dbReference>
<evidence type="ECO:0000259" key="8">
    <source>
        <dbReference type="Pfam" id="PF00673"/>
    </source>
</evidence>
<dbReference type="FunFam" id="3.30.1440.10:FF:000001">
    <property type="entry name" value="50S ribosomal protein L5"/>
    <property type="match status" value="1"/>
</dbReference>
<dbReference type="Gene3D" id="3.30.1440.10">
    <property type="match status" value="1"/>
</dbReference>
<evidence type="ECO:0000256" key="2">
    <source>
        <dbReference type="ARBA" id="ARBA00022980"/>
    </source>
</evidence>
<feature type="domain" description="Large ribosomal subunit protein uL5 C-terminal" evidence="8">
    <location>
        <begin position="85"/>
        <end position="168"/>
    </location>
</feature>
<dbReference type="NCBIfam" id="NF000585">
    <property type="entry name" value="PRK00010.1"/>
    <property type="match status" value="1"/>
</dbReference>
<evidence type="ECO:0000256" key="4">
    <source>
        <dbReference type="ARBA" id="ARBA00035245"/>
    </source>
</evidence>
<dbReference type="PANTHER" id="PTHR11994">
    <property type="entry name" value="60S RIBOSOMAL PROTEIN L11-RELATED"/>
    <property type="match status" value="1"/>
</dbReference>
<keyword evidence="2 6" id="KW-0689">Ribosomal protein</keyword>
<dbReference type="InterPro" id="IPR031309">
    <property type="entry name" value="Ribosomal_uL5_C"/>
</dbReference>
<evidence type="ECO:0000313" key="10">
    <source>
        <dbReference type="Proteomes" id="UP000886812"/>
    </source>
</evidence>
<dbReference type="InterPro" id="IPR002132">
    <property type="entry name" value="Ribosomal_uL5"/>
</dbReference>
<feature type="domain" description="Large ribosomal subunit protein uL5 N-terminal" evidence="7">
    <location>
        <begin position="26"/>
        <end position="81"/>
    </location>
</feature>
<dbReference type="GO" id="GO:1990904">
    <property type="term" value="C:ribonucleoprotein complex"/>
    <property type="evidence" value="ECO:0007669"/>
    <property type="project" value="UniProtKB-KW"/>
</dbReference>
<reference evidence="9" key="2">
    <citation type="journal article" date="2021" name="PeerJ">
        <title>Extensive microbial diversity within the chicken gut microbiome revealed by metagenomics and culture.</title>
        <authorList>
            <person name="Gilroy R."/>
            <person name="Ravi A."/>
            <person name="Getino M."/>
            <person name="Pursley I."/>
            <person name="Horton D.L."/>
            <person name="Alikhan N.F."/>
            <person name="Baker D."/>
            <person name="Gharbi K."/>
            <person name="Hall N."/>
            <person name="Watson M."/>
            <person name="Adriaenssens E.M."/>
            <person name="Foster-Nyarko E."/>
            <person name="Jarju S."/>
            <person name="Secka A."/>
            <person name="Antonio M."/>
            <person name="Oren A."/>
            <person name="Chaudhuri R.R."/>
            <person name="La Ragione R."/>
            <person name="Hildebrand F."/>
            <person name="Pallen M.J."/>
        </authorList>
    </citation>
    <scope>NUCLEOTIDE SEQUENCE</scope>
    <source>
        <strain evidence="9">10669</strain>
    </source>
</reference>
<dbReference type="EMBL" id="DVOG01000064">
    <property type="protein sequence ID" value="HIV04004.1"/>
    <property type="molecule type" value="Genomic_DNA"/>
</dbReference>
<organism evidence="9 10">
    <name type="scientific">Candidatus Spyradosoma merdigallinarum</name>
    <dbReference type="NCBI Taxonomy" id="2840950"/>
    <lineage>
        <taxon>Bacteria</taxon>
        <taxon>Pseudomonadati</taxon>
        <taxon>Verrucomicrobiota</taxon>
        <taxon>Opitutia</taxon>
        <taxon>Opitutia incertae sedis</taxon>
        <taxon>Candidatus Spyradosoma</taxon>
    </lineage>
</organism>
<dbReference type="PIRSF" id="PIRSF002161">
    <property type="entry name" value="Ribosomal_L5"/>
    <property type="match status" value="1"/>
</dbReference>
<dbReference type="InterPro" id="IPR020930">
    <property type="entry name" value="Ribosomal_uL5_bac-type"/>
</dbReference>
<protein>
    <recommendedName>
        <fullName evidence="4">Large ribosomal subunit protein uL5</fullName>
    </recommendedName>
    <alternativeName>
        <fullName evidence="5">50S ribosomal protein L5</fullName>
    </alternativeName>
</protein>
<name>A0A9D1NIZ4_9BACT</name>
<evidence type="ECO:0000256" key="6">
    <source>
        <dbReference type="RuleBase" id="RU003930"/>
    </source>
</evidence>
<evidence type="ECO:0000313" key="9">
    <source>
        <dbReference type="EMBL" id="HIV04004.1"/>
    </source>
</evidence>
<dbReference type="GO" id="GO:0003735">
    <property type="term" value="F:structural constituent of ribosome"/>
    <property type="evidence" value="ECO:0007669"/>
    <property type="project" value="InterPro"/>
</dbReference>
<evidence type="ECO:0000256" key="5">
    <source>
        <dbReference type="ARBA" id="ARBA00035461"/>
    </source>
</evidence>
<keyword evidence="3 6" id="KW-0687">Ribonucleoprotein</keyword>
<dbReference type="GO" id="GO:0005840">
    <property type="term" value="C:ribosome"/>
    <property type="evidence" value="ECO:0007669"/>
    <property type="project" value="UniProtKB-KW"/>
</dbReference>
<comment type="caution">
    <text evidence="9">The sequence shown here is derived from an EMBL/GenBank/DDBJ whole genome shotgun (WGS) entry which is preliminary data.</text>
</comment>
<evidence type="ECO:0000256" key="1">
    <source>
        <dbReference type="ARBA" id="ARBA00008553"/>
    </source>
</evidence>
<reference evidence="9" key="1">
    <citation type="submission" date="2020-10" db="EMBL/GenBank/DDBJ databases">
        <authorList>
            <person name="Gilroy R."/>
        </authorList>
    </citation>
    <scope>NUCLEOTIDE SEQUENCE</scope>
    <source>
        <strain evidence="9">10669</strain>
    </source>
</reference>
<sequence length="169" mass="18775">MHTPVLKKLYQEQVVPELKKKLGVTNPHQVPALTKVVINSSYRADTDKNLQAEILKEIGKIAGQKPVVTHARKSVSNFKVRQGMPLGVMVTLRGAAMYEFLARLIYIALPMIRDFRGVSNRFDGKGNYSLGIADHTIFPETQGDGSQRQNIGLDITIVTTAKTDEEGRE</sequence>
<dbReference type="Pfam" id="PF00281">
    <property type="entry name" value="Ribosomal_L5"/>
    <property type="match status" value="1"/>
</dbReference>
<proteinExistence type="inferred from homology"/>
<evidence type="ECO:0000256" key="3">
    <source>
        <dbReference type="ARBA" id="ARBA00023274"/>
    </source>
</evidence>
<dbReference type="InterPro" id="IPR031310">
    <property type="entry name" value="Ribosomal_uL5_N"/>
</dbReference>